<organism evidence="1 2">
    <name type="scientific">Xenorhabdus poinarii G6</name>
    <dbReference type="NCBI Taxonomy" id="1354304"/>
    <lineage>
        <taxon>Bacteria</taxon>
        <taxon>Pseudomonadati</taxon>
        <taxon>Pseudomonadota</taxon>
        <taxon>Gammaproteobacteria</taxon>
        <taxon>Enterobacterales</taxon>
        <taxon>Morganellaceae</taxon>
        <taxon>Xenorhabdus</taxon>
    </lineage>
</organism>
<dbReference type="HOGENOM" id="CLU_3278968_0_0_6"/>
<dbReference type="KEGG" id="xpo:XPG1_0642"/>
<proteinExistence type="predicted"/>
<keyword evidence="2" id="KW-1185">Reference proteome</keyword>
<dbReference type="EMBL" id="FO704551">
    <property type="protein sequence ID" value="CDG20297.1"/>
    <property type="molecule type" value="Genomic_DNA"/>
</dbReference>
<name>A0A068QZ54_9GAMM</name>
<dbReference type="Proteomes" id="UP000032735">
    <property type="component" value="Chromosome"/>
</dbReference>
<protein>
    <submittedName>
        <fullName evidence="1">Uncharacterized protein</fullName>
    </submittedName>
</protein>
<evidence type="ECO:0000313" key="2">
    <source>
        <dbReference type="Proteomes" id="UP000032735"/>
    </source>
</evidence>
<sequence length="41" mass="4931">MQNEIYFNGTEFPYFLARKTKITHNDRDLSLKKLVTLKRVT</sequence>
<evidence type="ECO:0000313" key="1">
    <source>
        <dbReference type="EMBL" id="CDG20297.1"/>
    </source>
</evidence>
<reference evidence="1 2" key="1">
    <citation type="submission" date="2013-07" db="EMBL/GenBank/DDBJ databases">
        <authorList>
            <person name="Genoscope - CEA"/>
        </authorList>
    </citation>
    <scope>NUCLEOTIDE SEQUENCE [LARGE SCALE GENOMIC DNA]</scope>
    <source>
        <strain evidence="1 2">G6</strain>
    </source>
</reference>
<gene>
    <name evidence="1" type="ORF">XPG1_0642</name>
</gene>
<dbReference type="AlphaFoldDB" id="A0A068QZ54"/>
<accession>A0A068QZ54</accession>